<dbReference type="GO" id="GO:0035974">
    <property type="term" value="C:meiotic spindle pole body"/>
    <property type="evidence" value="ECO:0007669"/>
    <property type="project" value="TreeGrafter"/>
</dbReference>
<feature type="region of interest" description="Disordered" evidence="10">
    <location>
        <begin position="349"/>
        <end position="374"/>
    </location>
</feature>
<dbReference type="GO" id="GO:0007018">
    <property type="term" value="P:microtubule-based movement"/>
    <property type="evidence" value="ECO:0007669"/>
    <property type="project" value="InterPro"/>
</dbReference>
<feature type="region of interest" description="Disordered" evidence="10">
    <location>
        <begin position="392"/>
        <end position="424"/>
    </location>
</feature>
<dbReference type="Pfam" id="PF05783">
    <property type="entry name" value="DLIC"/>
    <property type="match status" value="3"/>
</dbReference>
<feature type="compositionally biased region" description="Basic and acidic residues" evidence="10">
    <location>
        <begin position="349"/>
        <end position="359"/>
    </location>
</feature>
<organism evidence="11 12">
    <name type="scientific">Trichomonascus ciferrii</name>
    <dbReference type="NCBI Taxonomy" id="44093"/>
    <lineage>
        <taxon>Eukaryota</taxon>
        <taxon>Fungi</taxon>
        <taxon>Dikarya</taxon>
        <taxon>Ascomycota</taxon>
        <taxon>Saccharomycotina</taxon>
        <taxon>Dipodascomycetes</taxon>
        <taxon>Dipodascales</taxon>
        <taxon>Trichomonascaceae</taxon>
        <taxon>Trichomonascus</taxon>
        <taxon>Trichomonascus ciferrii complex</taxon>
    </lineage>
</organism>
<comment type="subcellular location">
    <subcellularLocation>
        <location evidence="1">Cytoplasm</location>
        <location evidence="1">Cytoskeleton</location>
    </subcellularLocation>
</comment>
<comment type="caution">
    <text evidence="11">The sequence shown here is derived from an EMBL/GenBank/DDBJ whole genome shotgun (WGS) entry which is preliminary data.</text>
</comment>
<accession>A0A642V6Z7</accession>
<evidence type="ECO:0000256" key="2">
    <source>
        <dbReference type="ARBA" id="ARBA00022448"/>
    </source>
</evidence>
<evidence type="ECO:0000256" key="7">
    <source>
        <dbReference type="ARBA" id="ARBA00023017"/>
    </source>
</evidence>
<keyword evidence="4" id="KW-0493">Microtubule</keyword>
<feature type="compositionally biased region" description="Polar residues" evidence="10">
    <location>
        <begin position="415"/>
        <end position="424"/>
    </location>
</feature>
<evidence type="ECO:0000256" key="8">
    <source>
        <dbReference type="ARBA" id="ARBA00023175"/>
    </source>
</evidence>
<protein>
    <recommendedName>
        <fullName evidence="13">Dynein light intermediate chain</fullName>
    </recommendedName>
</protein>
<keyword evidence="9" id="KW-0206">Cytoskeleton</keyword>
<keyword evidence="3" id="KW-0963">Cytoplasm</keyword>
<evidence type="ECO:0000256" key="10">
    <source>
        <dbReference type="SAM" id="MobiDB-lite"/>
    </source>
</evidence>
<keyword evidence="8" id="KW-0505">Motor protein</keyword>
<dbReference type="GO" id="GO:0045504">
    <property type="term" value="F:dynein heavy chain binding"/>
    <property type="evidence" value="ECO:0007669"/>
    <property type="project" value="TreeGrafter"/>
</dbReference>
<evidence type="ECO:0000256" key="9">
    <source>
        <dbReference type="ARBA" id="ARBA00023212"/>
    </source>
</evidence>
<dbReference type="VEuPathDB" id="FungiDB:TRICI_002340"/>
<evidence type="ECO:0000256" key="3">
    <source>
        <dbReference type="ARBA" id="ARBA00022490"/>
    </source>
</evidence>
<dbReference type="OrthoDB" id="27603at2759"/>
<dbReference type="InterPro" id="IPR022780">
    <property type="entry name" value="Dynein_light_int_chain"/>
</dbReference>
<reference evidence="11" key="1">
    <citation type="journal article" date="2019" name="G3 (Bethesda)">
        <title>Genome Assemblies of Two Rare Opportunistic Yeast Pathogens: Diutina rugosa (syn. Candida rugosa) and Trichomonascus ciferrii (syn. Candida ciferrii).</title>
        <authorList>
            <person name="Mixao V."/>
            <person name="Saus E."/>
            <person name="Hansen A.P."/>
            <person name="Lass-Florl C."/>
            <person name="Gabaldon T."/>
        </authorList>
    </citation>
    <scope>NUCLEOTIDE SEQUENCE</scope>
    <source>
        <strain evidence="11">CBS 4856</strain>
    </source>
</reference>
<dbReference type="Proteomes" id="UP000761534">
    <property type="component" value="Unassembled WGS sequence"/>
</dbReference>
<evidence type="ECO:0000256" key="1">
    <source>
        <dbReference type="ARBA" id="ARBA00004245"/>
    </source>
</evidence>
<evidence type="ECO:0000313" key="11">
    <source>
        <dbReference type="EMBL" id="KAA8915491.1"/>
    </source>
</evidence>
<evidence type="ECO:0000313" key="12">
    <source>
        <dbReference type="Proteomes" id="UP000761534"/>
    </source>
</evidence>
<dbReference type="EMBL" id="SWFS01000161">
    <property type="protein sequence ID" value="KAA8915491.1"/>
    <property type="molecule type" value="Genomic_DNA"/>
</dbReference>
<keyword evidence="5" id="KW-0547">Nucleotide-binding</keyword>
<dbReference type="PANTHER" id="PTHR12688:SF0">
    <property type="entry name" value="DYNEIN LIGHT INTERMEDIATE CHAIN"/>
    <property type="match status" value="1"/>
</dbReference>
<keyword evidence="2" id="KW-0813">Transport</keyword>
<evidence type="ECO:0008006" key="13">
    <source>
        <dbReference type="Google" id="ProtNLM"/>
    </source>
</evidence>
<dbReference type="GO" id="GO:0005868">
    <property type="term" value="C:cytoplasmic dynein complex"/>
    <property type="evidence" value="ECO:0007669"/>
    <property type="project" value="InterPro"/>
</dbReference>
<proteinExistence type="predicted"/>
<dbReference type="GO" id="GO:0000226">
    <property type="term" value="P:microtubule cytoskeleton organization"/>
    <property type="evidence" value="ECO:0007669"/>
    <property type="project" value="TreeGrafter"/>
</dbReference>
<keyword evidence="7" id="KW-0243">Dynein</keyword>
<evidence type="ECO:0000256" key="6">
    <source>
        <dbReference type="ARBA" id="ARBA00022840"/>
    </source>
</evidence>
<gene>
    <name evidence="11" type="ORF">TRICI_002340</name>
</gene>
<evidence type="ECO:0000256" key="4">
    <source>
        <dbReference type="ARBA" id="ARBA00022701"/>
    </source>
</evidence>
<dbReference type="AlphaFoldDB" id="A0A642V6Z7"/>
<keyword evidence="12" id="KW-1185">Reference proteome</keyword>
<name>A0A642V6Z7_9ASCO</name>
<dbReference type="GO" id="GO:0005874">
    <property type="term" value="C:microtubule"/>
    <property type="evidence" value="ECO:0007669"/>
    <property type="project" value="UniProtKB-KW"/>
</dbReference>
<sequence>MLLISWEVSKQWQQHITANGGTGDMDADVKERVEREQFSTGDAGCIRSLIQRLRANENISNAFGLGYTFFDFTDTEHGDKLSHLDVYTLDSYDDGCLPMLRPVLQRAKENILVAIVLDWDHVDAWADQLWAWMAFLKKAVDFGCVEELRRRIQQYGSEGYRDDVELPLEEGQYECPLGVDFVACAIGSERVADSAGEDALSDETVDFAQQFLRSVAWRCGGSMLCVPYSLDIPFDGFRDIVSERLRLPMHSDAVAHAEPRVVEPDRVVVPSGWDTHGKIAALREESMEAVDELTAQWTPDNDDVATRASELYRSHVDGAVPVGDEAPPAARAVPRTDFQEFLAKQHEIQEKKLAEEPKESMASSQTTGMGDYNVGGIQVENMDEVLRRLKARDVANSSSNNAPSTPDRRSDRSESTTPNTQNEVLANFFQNLLERRRNSPGANNSPG</sequence>
<dbReference type="PANTHER" id="PTHR12688">
    <property type="entry name" value="DYNEIN LIGHT INTERMEDIATE CHAIN"/>
    <property type="match status" value="1"/>
</dbReference>
<dbReference type="GO" id="GO:0005524">
    <property type="term" value="F:ATP binding"/>
    <property type="evidence" value="ECO:0007669"/>
    <property type="project" value="UniProtKB-KW"/>
</dbReference>
<dbReference type="InterPro" id="IPR008467">
    <property type="entry name" value="Dynein1_light_intermed_chain"/>
</dbReference>
<evidence type="ECO:0000256" key="5">
    <source>
        <dbReference type="ARBA" id="ARBA00022741"/>
    </source>
</evidence>
<keyword evidence="6" id="KW-0067">ATP-binding</keyword>